<keyword evidence="6 7" id="KW-0143">Chaperone</keyword>
<protein>
    <submittedName>
        <fullName evidence="8">T-complex protein 1 subunit delta</fullName>
    </submittedName>
</protein>
<dbReference type="SUPFAM" id="SSF48592">
    <property type="entry name" value="GroEL equatorial domain-like"/>
    <property type="match status" value="1"/>
</dbReference>
<dbReference type="EMBL" id="SBJO01000199">
    <property type="protein sequence ID" value="KAF9762220.1"/>
    <property type="molecule type" value="Genomic_DNA"/>
</dbReference>
<keyword evidence="5 7" id="KW-0067">ATP-binding</keyword>
<evidence type="ECO:0000256" key="4">
    <source>
        <dbReference type="ARBA" id="ARBA00022741"/>
    </source>
</evidence>
<dbReference type="InterPro" id="IPR027413">
    <property type="entry name" value="GROEL-like_equatorial_sf"/>
</dbReference>
<dbReference type="GO" id="GO:0005524">
    <property type="term" value="F:ATP binding"/>
    <property type="evidence" value="ECO:0007669"/>
    <property type="project" value="UniProtKB-KW"/>
</dbReference>
<dbReference type="PRINTS" id="PR00304">
    <property type="entry name" value="TCOMPLEXTCP1"/>
</dbReference>
<dbReference type="PANTHER" id="PTHR11353">
    <property type="entry name" value="CHAPERONIN"/>
    <property type="match status" value="1"/>
</dbReference>
<name>A0A9P6GXJ2_9MICR</name>
<keyword evidence="9" id="KW-1185">Reference proteome</keyword>
<dbReference type="Gene3D" id="3.30.260.10">
    <property type="entry name" value="TCP-1-like chaperonin intermediate domain"/>
    <property type="match status" value="1"/>
</dbReference>
<dbReference type="Gene3D" id="3.50.7.10">
    <property type="entry name" value="GroEL"/>
    <property type="match status" value="1"/>
</dbReference>
<evidence type="ECO:0000256" key="7">
    <source>
        <dbReference type="RuleBase" id="RU004187"/>
    </source>
</evidence>
<dbReference type="InterPro" id="IPR002423">
    <property type="entry name" value="Cpn60/GroEL/TCP-1"/>
</dbReference>
<dbReference type="GO" id="GO:0140662">
    <property type="term" value="F:ATP-dependent protein folding chaperone"/>
    <property type="evidence" value="ECO:0007669"/>
    <property type="project" value="InterPro"/>
</dbReference>
<evidence type="ECO:0000256" key="1">
    <source>
        <dbReference type="ARBA" id="ARBA00002912"/>
    </source>
</evidence>
<sequence>MTEEREKNIKTTIFESAHALLQTISTSLGPKGLDKMLIKDNKTTVTNDGATILKFFTDHPIHQILSNVSNCQDEECGDGTTSVVVLICSLLDAVRGLVGVHPSTICDHLEKAKAMAIEYIEWVKVPISKENIYNSVVTSLNSKIVNSSVEMAEAAIQAMEYAKGQKRDIRIVKKVGGIVDDISVHRGLLFDSDIKTERRMVKVAAIQFCISAPKTNMDSKILVDKPELMEKVILDERKYILEICKKIKQTGCQLLLIQKSILRDSLSDLGRHFLKQLNILTVDRIERKDIESLSSWIRPVSDVDLLTPESLVEVEIQNTEGMLEIVDKGCTVVIRGCDDLVLDEADRSFNDALSVVRCLNEEPFLVPGGGAVETGISVKIMQSKEGLVTVMRQIAKAFEGIPYFLSQNAGLNSVETLSELRKMVLSNPSYGVSVRGPKTSDMLDDDNVVQPSKIAKSVVSLAIETVIYILKIDDILPSRR</sequence>
<dbReference type="AlphaFoldDB" id="A0A9P6GXJ2"/>
<dbReference type="Proteomes" id="UP000740883">
    <property type="component" value="Unassembled WGS sequence"/>
</dbReference>
<evidence type="ECO:0000256" key="6">
    <source>
        <dbReference type="ARBA" id="ARBA00023186"/>
    </source>
</evidence>
<evidence type="ECO:0000313" key="9">
    <source>
        <dbReference type="Proteomes" id="UP000740883"/>
    </source>
</evidence>
<dbReference type="Gene3D" id="1.10.560.10">
    <property type="entry name" value="GroEL-like equatorial domain"/>
    <property type="match status" value="1"/>
</dbReference>
<dbReference type="InterPro" id="IPR017998">
    <property type="entry name" value="Chaperone_TCP-1"/>
</dbReference>
<dbReference type="SUPFAM" id="SSF52029">
    <property type="entry name" value="GroEL apical domain-like"/>
    <property type="match status" value="1"/>
</dbReference>
<organism evidence="8 9">
    <name type="scientific">Nosema granulosis</name>
    <dbReference type="NCBI Taxonomy" id="83296"/>
    <lineage>
        <taxon>Eukaryota</taxon>
        <taxon>Fungi</taxon>
        <taxon>Fungi incertae sedis</taxon>
        <taxon>Microsporidia</taxon>
        <taxon>Nosematidae</taxon>
        <taxon>Nosema</taxon>
    </lineage>
</organism>
<dbReference type="InterPro" id="IPR027410">
    <property type="entry name" value="TCP-1-like_intermed_sf"/>
</dbReference>
<reference evidence="8 9" key="1">
    <citation type="journal article" date="2020" name="Genome Biol. Evol.">
        <title>Comparative genomics of strictly vertically transmitted, feminizing microsporidia endosymbionts of amphipod crustaceans.</title>
        <authorList>
            <person name="Cormier A."/>
            <person name="Chebbi M.A."/>
            <person name="Giraud I."/>
            <person name="Wattier R."/>
            <person name="Teixeira M."/>
            <person name="Gilbert C."/>
            <person name="Rigaud T."/>
            <person name="Cordaux R."/>
        </authorList>
    </citation>
    <scope>NUCLEOTIDE SEQUENCE [LARGE SCALE GENOMIC DNA]</scope>
    <source>
        <strain evidence="8 9">Ou3-Ou53</strain>
    </source>
</reference>
<comment type="similarity">
    <text evidence="2 7">Belongs to the TCP-1 chaperonin family.</text>
</comment>
<evidence type="ECO:0000256" key="2">
    <source>
        <dbReference type="ARBA" id="ARBA00008020"/>
    </source>
</evidence>
<proteinExistence type="inferred from homology"/>
<evidence type="ECO:0000256" key="5">
    <source>
        <dbReference type="ARBA" id="ARBA00022840"/>
    </source>
</evidence>
<comment type="function">
    <text evidence="1">Molecular chaperone; assists the folding of proteins upon ATP hydrolysis.</text>
</comment>
<comment type="subunit">
    <text evidence="3">Component of the T-complex protein 1 (TCP1) complex.</text>
</comment>
<dbReference type="OrthoDB" id="10248520at2759"/>
<gene>
    <name evidence="8" type="primary">CCT4</name>
    <name evidence="8" type="ORF">NGRA_2160</name>
</gene>
<dbReference type="InterPro" id="IPR027409">
    <property type="entry name" value="GroEL-like_apical_dom_sf"/>
</dbReference>
<dbReference type="SUPFAM" id="SSF54849">
    <property type="entry name" value="GroEL-intermediate domain like"/>
    <property type="match status" value="1"/>
</dbReference>
<evidence type="ECO:0000313" key="8">
    <source>
        <dbReference type="EMBL" id="KAF9762220.1"/>
    </source>
</evidence>
<accession>A0A9P6GXJ2</accession>
<dbReference type="Pfam" id="PF00118">
    <property type="entry name" value="Cpn60_TCP1"/>
    <property type="match status" value="1"/>
</dbReference>
<evidence type="ECO:0000256" key="3">
    <source>
        <dbReference type="ARBA" id="ARBA00011381"/>
    </source>
</evidence>
<comment type="caution">
    <text evidence="8">The sequence shown here is derived from an EMBL/GenBank/DDBJ whole genome shotgun (WGS) entry which is preliminary data.</text>
</comment>
<keyword evidence="4 7" id="KW-0547">Nucleotide-binding</keyword>